<feature type="domain" description="RGS" evidence="2">
    <location>
        <begin position="343"/>
        <end position="468"/>
    </location>
</feature>
<dbReference type="Ensembl" id="ENSGWIT00000032367.1">
    <property type="protein sequence ID" value="ENSGWIP00000029655.1"/>
    <property type="gene ID" value="ENSGWIG00000015489.1"/>
</dbReference>
<dbReference type="InterPro" id="IPR016137">
    <property type="entry name" value="RGS"/>
</dbReference>
<dbReference type="SMART" id="SM00315">
    <property type="entry name" value="RGS"/>
    <property type="match status" value="1"/>
</dbReference>
<dbReference type="GO" id="GO:0001965">
    <property type="term" value="F:G-protein alpha-subunit binding"/>
    <property type="evidence" value="ECO:0007669"/>
    <property type="project" value="InterPro"/>
</dbReference>
<dbReference type="AlphaFoldDB" id="A0A8C5GFT0"/>
<dbReference type="PANTHER" id="PTHR46583">
    <property type="entry name" value="REGULATOR OF G-PROTEIN SIGNALING 22"/>
    <property type="match status" value="1"/>
</dbReference>
<evidence type="ECO:0000256" key="1">
    <source>
        <dbReference type="SAM" id="MobiDB-lite"/>
    </source>
</evidence>
<evidence type="ECO:0000313" key="4">
    <source>
        <dbReference type="Proteomes" id="UP000694680"/>
    </source>
</evidence>
<dbReference type="GO" id="GO:0005737">
    <property type="term" value="C:cytoplasm"/>
    <property type="evidence" value="ECO:0007669"/>
    <property type="project" value="TreeGrafter"/>
</dbReference>
<dbReference type="InterPro" id="IPR048074">
    <property type="entry name" value="RGS22_RGS_fourth"/>
</dbReference>
<dbReference type="GO" id="GO:0005634">
    <property type="term" value="C:nucleus"/>
    <property type="evidence" value="ECO:0007669"/>
    <property type="project" value="TreeGrafter"/>
</dbReference>
<sequence>MEEMLQVLCVDSCSGSYFTHFCEQSGNQLWVNAVYFWTDLQHYRALFYQDGLDLYRVQREAQRSLVVDEQAQRKVCDRLLPAFEELFDEVEEHALNILLEPWALLVNREKECFQQVITVKRLLLTFKLLMRHFFSSLKNKSATFCCHLKRIKGASVKSCFHPLQVQHTSSSKGPTTSVPWSSVSPDYHGYRLGSLLLHNHDIGHFQSFLQIIHLACWLDLEQYKETPVQDQAMRQELSTSITEKYLNNTYLFGPDSPATTEQQKDIVNLAGGLEHLKMECLSNLVAMEISDIVKAYIEKTWLPLFVTTPEFTERQKHKPKVKIHIVHTFVEGLWMSSSKDILLFRQALLDPVTCQQFQHFVSLKGNFLENDLLFWLEVQRYKDLCHSHSDEATIQQKISTIISCFINSSIRPGLQIDIPLQQAQHILEKRDQLGPYIFREAQVFFGELLRLWPEFQEFRSSMEEEQLLPVLHDQRVKFRARVRRQRRKEEEEEEERREQVRKQGG</sequence>
<protein>
    <recommendedName>
        <fullName evidence="2">RGS domain-containing protein</fullName>
    </recommendedName>
</protein>
<dbReference type="InterPro" id="IPR036305">
    <property type="entry name" value="RGS_sf"/>
</dbReference>
<dbReference type="InterPro" id="IPR042651">
    <property type="entry name" value="Rgs22"/>
</dbReference>
<organism evidence="3 4">
    <name type="scientific">Gouania willdenowi</name>
    <name type="common">Blunt-snouted clingfish</name>
    <name type="synonym">Lepadogaster willdenowi</name>
    <dbReference type="NCBI Taxonomy" id="441366"/>
    <lineage>
        <taxon>Eukaryota</taxon>
        <taxon>Metazoa</taxon>
        <taxon>Chordata</taxon>
        <taxon>Craniata</taxon>
        <taxon>Vertebrata</taxon>
        <taxon>Euteleostomi</taxon>
        <taxon>Actinopterygii</taxon>
        <taxon>Neopterygii</taxon>
        <taxon>Teleostei</taxon>
        <taxon>Neoteleostei</taxon>
        <taxon>Acanthomorphata</taxon>
        <taxon>Ovalentaria</taxon>
        <taxon>Blenniimorphae</taxon>
        <taxon>Blenniiformes</taxon>
        <taxon>Gobiesocoidei</taxon>
        <taxon>Gobiesocidae</taxon>
        <taxon>Gobiesocinae</taxon>
        <taxon>Gouania</taxon>
    </lineage>
</organism>
<accession>A0A8C5GFT0</accession>
<dbReference type="SUPFAM" id="SSF48097">
    <property type="entry name" value="Regulator of G-protein signaling, RGS"/>
    <property type="match status" value="3"/>
</dbReference>
<dbReference type="Pfam" id="PF00615">
    <property type="entry name" value="RGS"/>
    <property type="match status" value="1"/>
</dbReference>
<dbReference type="Proteomes" id="UP000694680">
    <property type="component" value="Chromosome 16"/>
</dbReference>
<proteinExistence type="predicted"/>
<reference evidence="3" key="2">
    <citation type="submission" date="2025-08" db="UniProtKB">
        <authorList>
            <consortium name="Ensembl"/>
        </authorList>
    </citation>
    <scope>IDENTIFICATION</scope>
</reference>
<feature type="region of interest" description="Disordered" evidence="1">
    <location>
        <begin position="484"/>
        <end position="505"/>
    </location>
</feature>
<feature type="compositionally biased region" description="Basic and acidic residues" evidence="1">
    <location>
        <begin position="496"/>
        <end position="505"/>
    </location>
</feature>
<evidence type="ECO:0000259" key="2">
    <source>
        <dbReference type="SMART" id="SM00315"/>
    </source>
</evidence>
<dbReference type="GO" id="GO:0009966">
    <property type="term" value="P:regulation of signal transduction"/>
    <property type="evidence" value="ECO:0007669"/>
    <property type="project" value="InterPro"/>
</dbReference>
<dbReference type="PANTHER" id="PTHR46583:SF1">
    <property type="entry name" value="REGULATOR OF G-PROTEIN SIGNALING 22"/>
    <property type="match status" value="1"/>
</dbReference>
<dbReference type="CDD" id="cd08725">
    <property type="entry name" value="RGS_RGS22_4"/>
    <property type="match status" value="1"/>
</dbReference>
<reference evidence="3" key="1">
    <citation type="submission" date="2020-06" db="EMBL/GenBank/DDBJ databases">
        <authorList>
            <consortium name="Wellcome Sanger Institute Data Sharing"/>
        </authorList>
    </citation>
    <scope>NUCLEOTIDE SEQUENCE [LARGE SCALE GENOMIC DNA]</scope>
</reference>
<dbReference type="Gene3D" id="1.10.167.10">
    <property type="entry name" value="Regulator of G-protein Signalling 4, domain 2"/>
    <property type="match status" value="2"/>
</dbReference>
<evidence type="ECO:0000313" key="3">
    <source>
        <dbReference type="Ensembl" id="ENSGWIP00000029655.1"/>
    </source>
</evidence>
<dbReference type="InterPro" id="IPR044926">
    <property type="entry name" value="RGS_subdomain_2"/>
</dbReference>
<reference evidence="3" key="3">
    <citation type="submission" date="2025-09" db="UniProtKB">
        <authorList>
            <consortium name="Ensembl"/>
        </authorList>
    </citation>
    <scope>IDENTIFICATION</scope>
</reference>
<name>A0A8C5GFT0_GOUWI</name>
<keyword evidence="4" id="KW-1185">Reference proteome</keyword>